<dbReference type="STRING" id="400727.A0A2T7PNR9"/>
<evidence type="ECO:0000256" key="12">
    <source>
        <dbReference type="PROSITE-ProRule" id="PRU00192"/>
    </source>
</evidence>
<evidence type="ECO:0000256" key="2">
    <source>
        <dbReference type="ARBA" id="ARBA00006682"/>
    </source>
</evidence>
<evidence type="ECO:0000256" key="14">
    <source>
        <dbReference type="SAM" id="Coils"/>
    </source>
</evidence>
<dbReference type="InterPro" id="IPR055436">
    <property type="entry name" value="Ig_TMEM131L_4"/>
</dbReference>
<evidence type="ECO:0000259" key="17">
    <source>
        <dbReference type="PROSITE" id="PS51741"/>
    </source>
</evidence>
<keyword evidence="10" id="KW-0446">Lipid-binding</keyword>
<proteinExistence type="inferred from homology"/>
<feature type="compositionally biased region" description="Polar residues" evidence="15">
    <location>
        <begin position="2538"/>
        <end position="2573"/>
    </location>
</feature>
<feature type="compositionally biased region" description="Low complexity" evidence="15">
    <location>
        <begin position="2702"/>
        <end position="2714"/>
    </location>
</feature>
<dbReference type="PROSITE" id="PS51741">
    <property type="entry name" value="F_BAR"/>
    <property type="match status" value="1"/>
</dbReference>
<dbReference type="GO" id="GO:0016020">
    <property type="term" value="C:membrane"/>
    <property type="evidence" value="ECO:0007669"/>
    <property type="project" value="UniProtKB-SubCell"/>
</dbReference>
<evidence type="ECO:0000256" key="15">
    <source>
        <dbReference type="SAM" id="MobiDB-lite"/>
    </source>
</evidence>
<feature type="compositionally biased region" description="Low complexity" evidence="15">
    <location>
        <begin position="1586"/>
        <end position="1597"/>
    </location>
</feature>
<accession>A0A2T7PNR9</accession>
<keyword evidence="11" id="KW-0472">Membrane</keyword>
<evidence type="ECO:0000256" key="5">
    <source>
        <dbReference type="ARBA" id="ARBA00022692"/>
    </source>
</evidence>
<feature type="compositionally biased region" description="Basic residues" evidence="15">
    <location>
        <begin position="1292"/>
        <end position="1301"/>
    </location>
</feature>
<dbReference type="InterPro" id="IPR056311">
    <property type="entry name" value="TMEM131_Ig_2"/>
</dbReference>
<evidence type="ECO:0000256" key="13">
    <source>
        <dbReference type="PROSITE-ProRule" id="PRU01077"/>
    </source>
</evidence>
<evidence type="ECO:0000256" key="1">
    <source>
        <dbReference type="ARBA" id="ARBA00004479"/>
    </source>
</evidence>
<dbReference type="SMART" id="SM00055">
    <property type="entry name" value="FCH"/>
    <property type="match status" value="1"/>
</dbReference>
<gene>
    <name evidence="18" type="ORF">C0Q70_06357</name>
</gene>
<evidence type="ECO:0000256" key="3">
    <source>
        <dbReference type="ARBA" id="ARBA00022443"/>
    </source>
</evidence>
<dbReference type="PROSITE" id="PS50002">
    <property type="entry name" value="SH3"/>
    <property type="match status" value="2"/>
</dbReference>
<feature type="compositionally biased region" description="Low complexity" evidence="15">
    <location>
        <begin position="2521"/>
        <end position="2530"/>
    </location>
</feature>
<comment type="similarity">
    <text evidence="2">Belongs to the TMEM131 family.</text>
</comment>
<keyword evidence="6" id="KW-0732">Signal</keyword>
<dbReference type="InterPro" id="IPR055437">
    <property type="entry name" value="TMEM131L_Ig_5"/>
</dbReference>
<feature type="region of interest" description="Disordered" evidence="15">
    <location>
        <begin position="1221"/>
        <end position="1451"/>
    </location>
</feature>
<dbReference type="InterPro" id="IPR001060">
    <property type="entry name" value="FCH_dom"/>
</dbReference>
<dbReference type="Gene3D" id="1.20.1270.60">
    <property type="entry name" value="Arfaptin homology (AH) domain/BAR domain"/>
    <property type="match status" value="1"/>
</dbReference>
<dbReference type="FunFam" id="2.30.30.40:FF:000033">
    <property type="entry name" value="FCH and double SH3 domains protein 2"/>
    <property type="match status" value="1"/>
</dbReference>
<dbReference type="Proteomes" id="UP000245119">
    <property type="component" value="Linkage Group LG3"/>
</dbReference>
<dbReference type="Pfam" id="PF00018">
    <property type="entry name" value="SH3_1"/>
    <property type="match status" value="1"/>
</dbReference>
<dbReference type="InterPro" id="IPR035460">
    <property type="entry name" value="FCHSD_SH3_1"/>
</dbReference>
<feature type="region of interest" description="Disordered" evidence="15">
    <location>
        <begin position="1492"/>
        <end position="1566"/>
    </location>
</feature>
<evidence type="ECO:0000256" key="9">
    <source>
        <dbReference type="ARBA" id="ARBA00023054"/>
    </source>
</evidence>
<feature type="compositionally biased region" description="Low complexity" evidence="15">
    <location>
        <begin position="1607"/>
        <end position="1621"/>
    </location>
</feature>
<dbReference type="InterPro" id="IPR001452">
    <property type="entry name" value="SH3_domain"/>
</dbReference>
<dbReference type="Pfam" id="PF12371">
    <property type="entry name" value="TMEM131_like_N"/>
    <property type="match status" value="1"/>
</dbReference>
<dbReference type="Gene3D" id="2.30.30.40">
    <property type="entry name" value="SH3 Domains"/>
    <property type="match status" value="2"/>
</dbReference>
<dbReference type="InterPro" id="IPR022113">
    <property type="entry name" value="TMEM131L_N"/>
</dbReference>
<dbReference type="Pfam" id="PF24501">
    <property type="entry name" value="Ig_TMEM131L_5"/>
    <property type="match status" value="1"/>
</dbReference>
<protein>
    <recommendedName>
        <fullName evidence="20">Transmembrane protein 131-like N-terminal domain-containing protein</fullName>
    </recommendedName>
</protein>
<feature type="region of interest" description="Disordered" evidence="15">
    <location>
        <begin position="2664"/>
        <end position="2715"/>
    </location>
</feature>
<dbReference type="InterPro" id="IPR039877">
    <property type="entry name" value="TMEM131-like"/>
</dbReference>
<keyword evidence="19" id="KW-1185">Reference proteome</keyword>
<dbReference type="SUPFAM" id="SSF50044">
    <property type="entry name" value="SH3-domain"/>
    <property type="match status" value="2"/>
</dbReference>
<evidence type="ECO:0000259" key="16">
    <source>
        <dbReference type="PROSITE" id="PS50002"/>
    </source>
</evidence>
<dbReference type="PANTHER" id="PTHR22050">
    <property type="entry name" value="RW1 PROTEIN HOMOLOG"/>
    <property type="match status" value="1"/>
</dbReference>
<evidence type="ECO:0000256" key="10">
    <source>
        <dbReference type="ARBA" id="ARBA00023121"/>
    </source>
</evidence>
<dbReference type="CDD" id="cd11762">
    <property type="entry name" value="SH3_FCHSD_2"/>
    <property type="match status" value="1"/>
</dbReference>
<feature type="compositionally biased region" description="Polar residues" evidence="15">
    <location>
        <begin position="1250"/>
        <end position="1260"/>
    </location>
</feature>
<evidence type="ECO:0000313" key="19">
    <source>
        <dbReference type="Proteomes" id="UP000245119"/>
    </source>
</evidence>
<name>A0A2T7PNR9_POMCA</name>
<keyword evidence="3 12" id="KW-0728">SH3 domain</keyword>
<dbReference type="InterPro" id="IPR055435">
    <property type="entry name" value="Ig_TMEM131L_3"/>
</dbReference>
<dbReference type="InterPro" id="IPR027267">
    <property type="entry name" value="AH/BAR_dom_sf"/>
</dbReference>
<dbReference type="InterPro" id="IPR036028">
    <property type="entry name" value="SH3-like_dom_sf"/>
</dbReference>
<keyword evidence="8" id="KW-1133">Transmembrane helix</keyword>
<feature type="compositionally biased region" description="Basic and acidic residues" evidence="15">
    <location>
        <begin position="1538"/>
        <end position="1551"/>
    </location>
</feature>
<dbReference type="CDD" id="cd11761">
    <property type="entry name" value="SH3_FCHSD_1"/>
    <property type="match status" value="1"/>
</dbReference>
<dbReference type="InterPro" id="IPR013783">
    <property type="entry name" value="Ig-like_fold"/>
</dbReference>
<keyword evidence="9 13" id="KW-0175">Coiled coil</keyword>
<dbReference type="Gene3D" id="2.60.40.10">
    <property type="entry name" value="Immunoglobulins"/>
    <property type="match status" value="1"/>
</dbReference>
<evidence type="ECO:0000313" key="18">
    <source>
        <dbReference type="EMBL" id="PVD35076.1"/>
    </source>
</evidence>
<reference evidence="18 19" key="1">
    <citation type="submission" date="2018-04" db="EMBL/GenBank/DDBJ databases">
        <title>The genome of golden apple snail Pomacea canaliculata provides insight into stress tolerance and invasive adaptation.</title>
        <authorList>
            <person name="Liu C."/>
            <person name="Liu B."/>
            <person name="Ren Y."/>
            <person name="Zhang Y."/>
            <person name="Wang H."/>
            <person name="Li S."/>
            <person name="Jiang F."/>
            <person name="Yin L."/>
            <person name="Zhang G."/>
            <person name="Qian W."/>
            <person name="Fan W."/>
        </authorList>
    </citation>
    <scope>NUCLEOTIDE SEQUENCE [LARGE SCALE GENOMIC DNA]</scope>
    <source>
        <strain evidence="18">SZHN2017</strain>
        <tissue evidence="18">Muscle</tissue>
    </source>
</reference>
<keyword evidence="5" id="KW-0812">Transmembrane</keyword>
<dbReference type="Pfam" id="PF00611">
    <property type="entry name" value="FCH"/>
    <property type="match status" value="1"/>
</dbReference>
<dbReference type="GO" id="GO:0008289">
    <property type="term" value="F:lipid binding"/>
    <property type="evidence" value="ECO:0007669"/>
    <property type="project" value="UniProtKB-KW"/>
</dbReference>
<dbReference type="SMART" id="SM00326">
    <property type="entry name" value="SH3"/>
    <property type="match status" value="2"/>
</dbReference>
<organism evidence="18 19">
    <name type="scientific">Pomacea canaliculata</name>
    <name type="common">Golden apple snail</name>
    <dbReference type="NCBI Taxonomy" id="400727"/>
    <lineage>
        <taxon>Eukaryota</taxon>
        <taxon>Metazoa</taxon>
        <taxon>Spiralia</taxon>
        <taxon>Lophotrochozoa</taxon>
        <taxon>Mollusca</taxon>
        <taxon>Gastropoda</taxon>
        <taxon>Caenogastropoda</taxon>
        <taxon>Architaenioglossa</taxon>
        <taxon>Ampullarioidea</taxon>
        <taxon>Ampullariidae</taxon>
        <taxon>Pomacea</taxon>
    </lineage>
</organism>
<evidence type="ECO:0000256" key="7">
    <source>
        <dbReference type="ARBA" id="ARBA00022737"/>
    </source>
</evidence>
<keyword evidence="4" id="KW-0597">Phosphoprotein</keyword>
<dbReference type="OrthoDB" id="10065861at2759"/>
<evidence type="ECO:0000256" key="8">
    <source>
        <dbReference type="ARBA" id="ARBA00022989"/>
    </source>
</evidence>
<comment type="subcellular location">
    <subcellularLocation>
        <location evidence="1">Membrane</location>
        <topology evidence="1">Single-pass type I membrane protein</topology>
    </subcellularLocation>
</comment>
<feature type="compositionally biased region" description="Basic and acidic residues" evidence="15">
    <location>
        <begin position="1380"/>
        <end position="1390"/>
    </location>
</feature>
<evidence type="ECO:0008006" key="20">
    <source>
        <dbReference type="Google" id="ProtNLM"/>
    </source>
</evidence>
<feature type="domain" description="SH3" evidence="16">
    <location>
        <begin position="2593"/>
        <end position="2656"/>
    </location>
</feature>
<evidence type="ECO:0000256" key="4">
    <source>
        <dbReference type="ARBA" id="ARBA00022553"/>
    </source>
</evidence>
<evidence type="ECO:0000256" key="6">
    <source>
        <dbReference type="ARBA" id="ARBA00022729"/>
    </source>
</evidence>
<feature type="region of interest" description="Disordered" evidence="15">
    <location>
        <begin position="2513"/>
        <end position="2586"/>
    </location>
</feature>
<dbReference type="SUPFAM" id="SSF103657">
    <property type="entry name" value="BAR/IMD domain-like"/>
    <property type="match status" value="1"/>
</dbReference>
<feature type="compositionally biased region" description="Polar residues" evidence="15">
    <location>
        <begin position="1268"/>
        <end position="1279"/>
    </location>
</feature>
<dbReference type="EMBL" id="PZQS01000003">
    <property type="protein sequence ID" value="PVD35076.1"/>
    <property type="molecule type" value="Genomic_DNA"/>
</dbReference>
<feature type="domain" description="F-BAR" evidence="17">
    <location>
        <begin position="1950"/>
        <end position="2231"/>
    </location>
</feature>
<dbReference type="InterPro" id="IPR031160">
    <property type="entry name" value="F_BAR_dom"/>
</dbReference>
<feature type="domain" description="SH3" evidence="16">
    <location>
        <begin position="2432"/>
        <end position="2493"/>
    </location>
</feature>
<evidence type="ECO:0000256" key="11">
    <source>
        <dbReference type="ARBA" id="ARBA00023136"/>
    </source>
</evidence>
<sequence>MGKMARSELHTTDRVVDILRFVLVAQTLQYCLSCLCVAQSHNQAFIQTDKHLTYIDGDLASGIPLEISPGNTVLSDFRLQDDNFYSNGIRLDPPMLDFDEQPVGMPRMEKVIVQNIDSKNSLHLLSISGSTVHFHCSFFQDKVSNLAFCSGGNTTFDVVFLARQVGNVENTLYIHTSVGSLKYQVFGVGIPNPYRLRPYLGARVPINSSFSPVIQMHNPHSSKIQVLEMFSSEGDLHLELPSGEKEATKELWEIRPYETKNVMKANFVGRVESNHTAFIRIKTDHDSRSQLLILPIEVEFSSEPGIYSPVEMIDFGILRTLDDPRTIPLRLINTGARAVHIISVSSFPPNDAISIDFRPLKLQPDGSRQYTVAHITFRAIKALNSKQWSGRILIKTKNNLQKLVIQYQASILHGSLVYNTNTTNFFSAKVTKNFTRPLTLTNTFNFSVVIYNVSLPLEATRYFSVINFTLPVIIGRQQTLTPFLLQFHPNDTQIHLSTSLTLYTNASTFLIPLVVYNGLLKVVHHRPERSQGQLDFGTMGVGETRSMIYTVRNDNPVDLVMARFETNVSWAQVEVLGVEKGNGTTLTHTHNISDIDTDPLIIKPYHYAVFSITIVAPQEEGAYAAEVWMYTQFEYLSIPITFRTAEGSLLAIPEKFVFEKVFPGKIPFRVLQIHSTFHDNMEVTQVLFQPQDTRFYFHPRSRDSVNLQPQEASVVGKIFFDPKKECKDDCYVGLPTFTPAGHQWLLGLTLEKDVADTDQYLFNTSPTKISPARAHWTKHVSDFIVENLADAAILIQVLPLSLYPNPHTVIDLFSHGLSSDLSDYLETEDLDTFRLFDLENIVPGTSSPVFEHIKNVETSLGVIPHKQSIAAILQPGSKIKVKIGFQPRDDLARSSLILIRNNLTIMDTVIVTGQGCNGEMKFSNRKPGSQSPLTFEMTEKHLKNCEISEKKPSKTTVPHFTVRRTFTLRNTGELPFYVRGFSINDSPCEGYGFKVLDCDGFEIQPNGSKKIDIAFTPDFTMSRIRRMLTIHTSLGPAANYTLQATVPPHLLSRCSAALPRPYWEPVLYYSIVCLMSFLLLCICIAAYFEGDRIIVSDIINRKLKVSNATQTFDKGKVFDLRNVAGFSIPPSRPSLSTGSSSFLSPSPALSLPTAQDLRAAAATKSVIHINGHVEYHQSNNSHQSFLSSVISIMKRFIPRNLFYSTAASSLSFHKQVSLPLPQGKAAPEPASTNCSAPVSNKDVSKKDTDSSLMKSNNKQRSSPDHKTQPQQQAHGQNTETTEKGCPNGAAKSIKRSKPGKRHTADGASLISATSDDSSDAKNIKDSTVLSAAKKQAESENDFKFGSEVTDDYPEEDIPKTDSNTSKPAGKAQAKKVKGKSHTERDLLKDKFVRRHNSIPDDKDETSSTTTDSSGGGDQEDKQNTNARDSTPEPVIPLNFTSSKKSKKNRHEKVVAAVLNGEVNDDDNFELTSKSKAHRKIRVNPKIYGGDIMKPSTLDLPYTLPKEKDKTESLTPSEPTRRSKKTRNQSKSDFLLHTVHLDDCDHELEPGRDSPPPAWDQPAIGHLVPGDLSELSIQTENFAQQLGRSSSSASNSSSTGGGFGGPPSGNHSPDSLSAPSCSSSYSSIVSSNGLGPSTVMTGSAITAAMDGTNTNLAARLGSKTQSLPLLGDAARFQGFTPYAETIGMPGLGPPKPAPVPSVTSGASASTWSGLPPASCINMGSSFGLQTIDEGASPMFGMQPADIFGPGDSLYPQYSDGLEPIQQQQSLTMMQQLQAERRQRIRQHQLRIKKDDWPGFDVLPVPNDSLWDNDYNPLDPLTNWSPTVVEPPAPPVTGFWNTLQNLANIWSPSAQVSVVPPSPQVPQPLLPPSAPISPTQLPAPLSPLGAVPSTTVQNSILRPDAPPFTTAAENAANFVNPVAVTSHLQQSQISGSSFIVIQISGLEHEETVKPSVSLKNIHAEQTSKLQSKHQQECDILEDIRTFFKQKSTLEKEYAQGLLKVTTQLLKRDFPAQPDIASEDGLEHKTVPAIWRRLLEEADKQAKVRLQAAEIYSEKIAEPIKTVKASKAQCTKKVMPQLAAIQAELAQTVVEMVKAQKTYVMEETTAHDARSKVAEAEDKLKRKSPRLFQSMAGLQKTCAKLQSRREACDARSTATRNEYLLSLASANAHQIRFYSTDLPDLMKTLDCDIYERIQEYLVLAGSTAADICRAEYDSFSTLAEEAEKISRQFSLQCYLFQNQVFTNLVQYQFEPCLNDQCNKVSGDYGVMPELEKEARKCATRVAKETKMVRDLYRQLTQLHSRSCDMMSESSLDENKSNGQTAVDPEQKMEEFRQNIRKSETAKMKAEARLEALRVAGINVDEWLNQAHMDSLTAEENGMARTSSQISLHTESSGGHSLDDIEPTYTHYYEDDDDDFIDDAFTSHQGNRFGKPFPICCRALYDFEASNFDEMSIKQHEPLELIADGDGEGWVKAINSSGQTGYIPENYVDFSETDGNSSLFVKTRNAINNVYDPAEAQADDVGTTPVETPTPGTPCSPPAQQTRVSESQSPSGEALPDTTSSYSSGDLEVQQTTEEMEDGCFPPPPPTPASAMSGVTWARALYDYEAQTQEELSFMEGALIKILRKDESGVDDGYWEGELNGRIGVFPSLVVEEVVDLNDEQDVLSPLPNDYGGPPPVTVTMPTPDDEPPPPPSVCLNGADTSTQESQEPLSQEQQFKKVRFSNQYVVPPAYTFSHAWDSDEGGEESLV</sequence>
<feature type="region of interest" description="Disordered" evidence="15">
    <location>
        <begin position="1583"/>
        <end position="1621"/>
    </location>
</feature>
<dbReference type="Pfam" id="PF24495">
    <property type="entry name" value="Ig_TMEM131_2"/>
    <property type="match status" value="1"/>
</dbReference>
<dbReference type="PANTHER" id="PTHR22050:SF0">
    <property type="entry name" value="TRANSMEMBRANE PROTEIN 131 HOMOLOG"/>
    <property type="match status" value="1"/>
</dbReference>
<dbReference type="Pfam" id="PF24498">
    <property type="entry name" value="Ig_TMEM131L_3"/>
    <property type="match status" value="1"/>
</dbReference>
<dbReference type="Pfam" id="PF24499">
    <property type="entry name" value="Ig_TMEM131L_4"/>
    <property type="match status" value="1"/>
</dbReference>
<dbReference type="GO" id="GO:0051130">
    <property type="term" value="P:positive regulation of cellular component organization"/>
    <property type="evidence" value="ECO:0007669"/>
    <property type="project" value="UniProtKB-ARBA"/>
</dbReference>
<feature type="coiled-coil region" evidence="14">
    <location>
        <begin position="2329"/>
        <end position="2356"/>
    </location>
</feature>
<keyword evidence="7" id="KW-0677">Repeat</keyword>
<dbReference type="Pfam" id="PF14604">
    <property type="entry name" value="SH3_9"/>
    <property type="match status" value="1"/>
</dbReference>
<feature type="compositionally biased region" description="Basic and acidic residues" evidence="15">
    <location>
        <begin position="1334"/>
        <end position="1344"/>
    </location>
</feature>
<comment type="caution">
    <text evidence="18">The sequence shown here is derived from an EMBL/GenBank/DDBJ whole genome shotgun (WGS) entry which is preliminary data.</text>
</comment>